<dbReference type="GO" id="GO:0006355">
    <property type="term" value="P:regulation of DNA-templated transcription"/>
    <property type="evidence" value="ECO:0007669"/>
    <property type="project" value="InterPro"/>
</dbReference>
<feature type="compositionally biased region" description="Low complexity" evidence="1">
    <location>
        <begin position="212"/>
        <end position="223"/>
    </location>
</feature>
<protein>
    <submittedName>
        <fullName evidence="3">Guide RNA-binding protein gBP29</fullName>
    </submittedName>
</protein>
<dbReference type="AlphaFoldDB" id="Q9NDH5"/>
<dbReference type="EMBL" id="AF156855">
    <property type="protein sequence ID" value="AAF80254.1"/>
    <property type="molecule type" value="mRNA"/>
</dbReference>
<feature type="domain" description="SUN" evidence="2">
    <location>
        <begin position="28"/>
        <end position="191"/>
    </location>
</feature>
<proteinExistence type="evidence at transcript level"/>
<evidence type="ECO:0000256" key="1">
    <source>
        <dbReference type="SAM" id="MobiDB-lite"/>
    </source>
</evidence>
<dbReference type="GO" id="GO:0003677">
    <property type="term" value="F:DNA binding"/>
    <property type="evidence" value="ECO:0007669"/>
    <property type="project" value="InterPro"/>
</dbReference>
<gene>
    <name evidence="3" type="primary">gBP29</name>
</gene>
<name>Q9NDH5_CRIFA</name>
<accession>Q9NDH5</accession>
<dbReference type="Pfam" id="PF09387">
    <property type="entry name" value="MRP"/>
    <property type="match status" value="1"/>
</dbReference>
<dbReference type="Gene3D" id="2.30.31.40">
    <property type="match status" value="1"/>
</dbReference>
<feature type="compositionally biased region" description="Basic residues" evidence="1">
    <location>
        <begin position="224"/>
        <end position="237"/>
    </location>
</feature>
<feature type="region of interest" description="Disordered" evidence="1">
    <location>
        <begin position="201"/>
        <end position="256"/>
    </location>
</feature>
<dbReference type="VEuPathDB" id="TriTrypDB:CFAC1_230039600"/>
<reference evidence="3" key="1">
    <citation type="journal article" date="2001" name="Nucleic Acids Res.">
        <title>Cloning and characterization of two guide RNA-binding proteins from mitochondria of Crithidia fasciculata: gBP27, a novel protein, and gBP29, the orthologue of Trypanosoma brucei gBP21.</title>
        <authorList>
            <person name="Blom D."/>
            <person name="van den Burg J."/>
            <person name="Breek C.K.D."/>
            <person name="Speijer D."/>
            <person name="Muijsers A.O."/>
            <person name="Benne R."/>
        </authorList>
    </citation>
    <scope>NUCLEOTIDE SEQUENCE</scope>
</reference>
<evidence type="ECO:0000259" key="2">
    <source>
        <dbReference type="Pfam" id="PF09387"/>
    </source>
</evidence>
<dbReference type="SUPFAM" id="SSF54447">
    <property type="entry name" value="ssDNA-binding transcriptional regulator domain"/>
    <property type="match status" value="1"/>
</dbReference>
<dbReference type="InterPro" id="IPR032680">
    <property type="entry name" value="SUN1_N"/>
</dbReference>
<sequence length="256" mass="28843">MFRFVCNTARVTAMAARLVRFQSSSVVGESAAAARSNNNSNNNRRNWVSTMQLPRFEIHDVRDTAAQGSMTRVAVDGKQLLVSQFPQLGPRKADPNDTTPQFDRDRRVSLRFRHMDLAALVCVVEGHQPSHHMANSAYELEFEKTPSGYVLKGQVQRSPSQVKEEWSVRFENQFAVTLEHFLQGALTESFGFAEHRHAMEAQAAQKDNTSGNANNNNNNNSNQNRRRNNNNRNRRNNKNNIAEESEKQAAPAAESS</sequence>
<organism evidence="3">
    <name type="scientific">Crithidia fasciculata</name>
    <dbReference type="NCBI Taxonomy" id="5656"/>
    <lineage>
        <taxon>Eukaryota</taxon>
        <taxon>Discoba</taxon>
        <taxon>Euglenozoa</taxon>
        <taxon>Kinetoplastea</taxon>
        <taxon>Metakinetoplastina</taxon>
        <taxon>Trypanosomatida</taxon>
        <taxon>Trypanosomatidae</taxon>
        <taxon>Leishmaniinae</taxon>
        <taxon>Crithidia</taxon>
    </lineage>
</organism>
<evidence type="ECO:0000313" key="3">
    <source>
        <dbReference type="EMBL" id="AAF80254.1"/>
    </source>
</evidence>
<dbReference type="InterPro" id="IPR009044">
    <property type="entry name" value="ssDNA-bd_transcriptional_reg"/>
</dbReference>